<dbReference type="AlphaFoldDB" id="A0A9I9D1F7"/>
<organism evidence="1">
    <name type="scientific">Cucumis melo</name>
    <name type="common">Muskmelon</name>
    <dbReference type="NCBI Taxonomy" id="3656"/>
    <lineage>
        <taxon>Eukaryota</taxon>
        <taxon>Viridiplantae</taxon>
        <taxon>Streptophyta</taxon>
        <taxon>Embryophyta</taxon>
        <taxon>Tracheophyta</taxon>
        <taxon>Spermatophyta</taxon>
        <taxon>Magnoliopsida</taxon>
        <taxon>eudicotyledons</taxon>
        <taxon>Gunneridae</taxon>
        <taxon>Pentapetalae</taxon>
        <taxon>rosids</taxon>
        <taxon>fabids</taxon>
        <taxon>Cucurbitales</taxon>
        <taxon>Cucurbitaceae</taxon>
        <taxon>Benincaseae</taxon>
        <taxon>Cucumis</taxon>
    </lineage>
</organism>
<protein>
    <submittedName>
        <fullName evidence="1">Uncharacterized protein</fullName>
    </submittedName>
</protein>
<dbReference type="EnsemblPlants" id="MELO3C011661.2.1">
    <property type="protein sequence ID" value="MELO3C011661.2.1"/>
    <property type="gene ID" value="MELO3C011661.2"/>
</dbReference>
<dbReference type="Gramene" id="MELO3C011661.2.1">
    <property type="protein sequence ID" value="MELO3C011661.2.1"/>
    <property type="gene ID" value="MELO3C011661.2"/>
</dbReference>
<name>A0A9I9D1F7_CUCME</name>
<evidence type="ECO:0000313" key="1">
    <source>
        <dbReference type="EnsemblPlants" id="MELO3C011661.2.1"/>
    </source>
</evidence>
<sequence>MGETTTGIRVAIAAAVDAQISSSMEVLFCHLQNLPANPSLQLQHFDELPPSAIALWPTSLLSRTGCTVSTTLLDSSPIAIGYWASYMCHHCFYTHHNSITSGCRPMFGRHTLFSLLTFIQLLRVVSLRHN</sequence>
<reference evidence="1" key="1">
    <citation type="submission" date="2023-03" db="UniProtKB">
        <authorList>
            <consortium name="EnsemblPlants"/>
        </authorList>
    </citation>
    <scope>IDENTIFICATION</scope>
</reference>
<proteinExistence type="predicted"/>
<accession>A0A9I9D1F7</accession>